<accession>A0A1S2YE69</accession>
<gene>
    <name evidence="3" type="primary">LOC101489321</name>
</gene>
<evidence type="ECO:0000313" key="2">
    <source>
        <dbReference type="Proteomes" id="UP000087171"/>
    </source>
</evidence>
<organism evidence="2 3">
    <name type="scientific">Cicer arietinum</name>
    <name type="common">Chickpea</name>
    <name type="synonym">Garbanzo</name>
    <dbReference type="NCBI Taxonomy" id="3827"/>
    <lineage>
        <taxon>Eukaryota</taxon>
        <taxon>Viridiplantae</taxon>
        <taxon>Streptophyta</taxon>
        <taxon>Embryophyta</taxon>
        <taxon>Tracheophyta</taxon>
        <taxon>Spermatophyta</taxon>
        <taxon>Magnoliopsida</taxon>
        <taxon>eudicotyledons</taxon>
        <taxon>Gunneridae</taxon>
        <taxon>Pentapetalae</taxon>
        <taxon>rosids</taxon>
        <taxon>fabids</taxon>
        <taxon>Fabales</taxon>
        <taxon>Fabaceae</taxon>
        <taxon>Papilionoideae</taxon>
        <taxon>50 kb inversion clade</taxon>
        <taxon>NPAAA clade</taxon>
        <taxon>Hologalegina</taxon>
        <taxon>IRL clade</taxon>
        <taxon>Cicereae</taxon>
        <taxon>Cicer</taxon>
    </lineage>
</organism>
<keyword evidence="2" id="KW-1185">Reference proteome</keyword>
<reference evidence="3" key="2">
    <citation type="submission" date="2025-08" db="UniProtKB">
        <authorList>
            <consortium name="RefSeq"/>
        </authorList>
    </citation>
    <scope>IDENTIFICATION</scope>
    <source>
        <tissue evidence="3">Etiolated seedlings</tissue>
    </source>
</reference>
<feature type="region of interest" description="Disordered" evidence="1">
    <location>
        <begin position="202"/>
        <end position="229"/>
    </location>
</feature>
<dbReference type="RefSeq" id="XP_004503501.1">
    <property type="nucleotide sequence ID" value="XM_004503444.3"/>
</dbReference>
<dbReference type="Pfam" id="PF06219">
    <property type="entry name" value="DUF1005"/>
    <property type="match status" value="1"/>
</dbReference>
<evidence type="ECO:0000256" key="1">
    <source>
        <dbReference type="SAM" id="MobiDB-lite"/>
    </source>
</evidence>
<dbReference type="KEGG" id="cam:101489321"/>
<dbReference type="eggNOG" id="ENOG502QS7R">
    <property type="taxonomic scope" value="Eukaryota"/>
</dbReference>
<dbReference type="STRING" id="3827.A0A1S2YE69"/>
<dbReference type="OrthoDB" id="748166at2759"/>
<dbReference type="InterPro" id="IPR010410">
    <property type="entry name" value="DUF1005"/>
</dbReference>
<dbReference type="PANTHER" id="PTHR31317:SF14">
    <property type="entry name" value="DUF1005 FAMILY PROTEIN (DUF1005)"/>
    <property type="match status" value="1"/>
</dbReference>
<dbReference type="Proteomes" id="UP000087171">
    <property type="component" value="Chromosome Ca6"/>
</dbReference>
<reference evidence="2" key="1">
    <citation type="journal article" date="2013" name="Nat. Biotechnol.">
        <title>Draft genome sequence of chickpea (Cicer arietinum) provides a resource for trait improvement.</title>
        <authorList>
            <person name="Varshney R.K."/>
            <person name="Song C."/>
            <person name="Saxena R.K."/>
            <person name="Azam S."/>
            <person name="Yu S."/>
            <person name="Sharpe A.G."/>
            <person name="Cannon S."/>
            <person name="Baek J."/>
            <person name="Rosen B.D."/>
            <person name="Tar'an B."/>
            <person name="Millan T."/>
            <person name="Zhang X."/>
            <person name="Ramsay L.D."/>
            <person name="Iwata A."/>
            <person name="Wang Y."/>
            <person name="Nelson W."/>
            <person name="Farmer A.D."/>
            <person name="Gaur P.M."/>
            <person name="Soderlund C."/>
            <person name="Penmetsa R.V."/>
            <person name="Xu C."/>
            <person name="Bharti A.K."/>
            <person name="He W."/>
            <person name="Winter P."/>
            <person name="Zhao S."/>
            <person name="Hane J.K."/>
            <person name="Carrasquilla-Garcia N."/>
            <person name="Condie J.A."/>
            <person name="Upadhyaya H.D."/>
            <person name="Luo M.C."/>
            <person name="Thudi M."/>
            <person name="Gowda C.L."/>
            <person name="Singh N.P."/>
            <person name="Lichtenzveig J."/>
            <person name="Gali K.K."/>
            <person name="Rubio J."/>
            <person name="Nadarajan N."/>
            <person name="Dolezel J."/>
            <person name="Bansal K.C."/>
            <person name="Xu X."/>
            <person name="Edwards D."/>
            <person name="Zhang G."/>
            <person name="Kahl G."/>
            <person name="Gil J."/>
            <person name="Singh K.B."/>
            <person name="Datta S.K."/>
            <person name="Jackson S.A."/>
            <person name="Wang J."/>
            <person name="Cook D.R."/>
        </authorList>
    </citation>
    <scope>NUCLEOTIDE SEQUENCE [LARGE SCALE GENOMIC DNA]</scope>
    <source>
        <strain evidence="2">cv. CDC Frontier</strain>
    </source>
</reference>
<proteinExistence type="predicted"/>
<name>A0A1S2YE69_CICAR</name>
<dbReference type="PANTHER" id="PTHR31317">
    <property type="entry name" value="OS08G0163500 PROTEIN"/>
    <property type="match status" value="1"/>
</dbReference>
<dbReference type="PaxDb" id="3827-XP_004503501.1"/>
<feature type="compositionally biased region" description="Low complexity" evidence="1">
    <location>
        <begin position="206"/>
        <end position="215"/>
    </location>
</feature>
<sequence length="423" mass="46223">MDPCPFVRLTIESLSLKLLHSPTKPLPLSGVHPSTTPCFCKIRIQSFPSRIALLPLSSSSSLSSQSQSQSTTFHLDSTALLRLSAKPLTLSISVYNGPMGRNCGVPTANLLGRVVLPIQLPTSLSSSNTFHNGWFKLCGNREPDPKPSHMLHLLVRSEPDPRFVFHFGGEPECSPVIFQIQENIKQPVFSCKFTADRNYRSQSLPSDFRNNNNSSRWRKSLRGDREQSVQGNERKGWMIVIHDLSGSPVAAASMITPFVPSPGSNRVSRSNAGAWLILRPNGASTVSSWKPWGRLEAWRERGSIDGLGYKVELFSDNGPVNAITIAEGTMSVKKGGKFCIDSAILGSKWLPGEGFVMGSTVSGEGKVSKPVVQVGARHVTCMPDAALFIALSAAIDLSMDACMLFSHKLRKELCPDHQQYSFS</sequence>
<protein>
    <submittedName>
        <fullName evidence="3">Uncharacterized protein LOC101489321</fullName>
    </submittedName>
</protein>
<dbReference type="GeneID" id="101489321"/>
<evidence type="ECO:0000313" key="3">
    <source>
        <dbReference type="RefSeq" id="XP_004503501.1"/>
    </source>
</evidence>
<dbReference type="AlphaFoldDB" id="A0A1S2YE69"/>